<sequence>MSKRTITTKNHFDGSTTVPVTMPTDVWAKLAVVADRADARVADVIADAIRGLVYVGRPATFTEAQRRALDAVAGGWDDWTIAEQLGVPLRMVAQWRHEAGMKPCPPGRGHGQI</sequence>
<dbReference type="EMBL" id="RQVS01000014">
    <property type="protein sequence ID" value="RRJ85929.1"/>
    <property type="molecule type" value="Genomic_DNA"/>
</dbReference>
<gene>
    <name evidence="1" type="ORF">EG850_11120</name>
</gene>
<proteinExistence type="predicted"/>
<comment type="caution">
    <text evidence="1">The sequence shown here is derived from an EMBL/GenBank/DDBJ whole genome shotgun (WGS) entry which is preliminary data.</text>
</comment>
<reference evidence="1 2" key="1">
    <citation type="submission" date="2018-11" db="EMBL/GenBank/DDBJ databases">
        <title>YIM 102482-1 draft genome.</title>
        <authorList>
            <person name="Li G."/>
            <person name="Jiang Y."/>
        </authorList>
    </citation>
    <scope>NUCLEOTIDE SEQUENCE [LARGE SCALE GENOMIC DNA]</scope>
    <source>
        <strain evidence="1 2">YIM 102482-1</strain>
    </source>
</reference>
<keyword evidence="2" id="KW-1185">Reference proteome</keyword>
<organism evidence="1 2">
    <name type="scientific">Gulosibacter macacae</name>
    <dbReference type="NCBI Taxonomy" id="2488791"/>
    <lineage>
        <taxon>Bacteria</taxon>
        <taxon>Bacillati</taxon>
        <taxon>Actinomycetota</taxon>
        <taxon>Actinomycetes</taxon>
        <taxon>Micrococcales</taxon>
        <taxon>Microbacteriaceae</taxon>
        <taxon>Gulosibacter</taxon>
    </lineage>
</organism>
<evidence type="ECO:0000313" key="2">
    <source>
        <dbReference type="Proteomes" id="UP000274391"/>
    </source>
</evidence>
<dbReference type="AlphaFoldDB" id="A0A3P3VWU5"/>
<dbReference type="Proteomes" id="UP000274391">
    <property type="component" value="Unassembled WGS sequence"/>
</dbReference>
<name>A0A3P3VWU5_9MICO</name>
<protein>
    <submittedName>
        <fullName evidence="1">Uncharacterized protein</fullName>
    </submittedName>
</protein>
<accession>A0A3P3VWU5</accession>
<evidence type="ECO:0000313" key="1">
    <source>
        <dbReference type="EMBL" id="RRJ85929.1"/>
    </source>
</evidence>
<dbReference type="RefSeq" id="WP_124973476.1">
    <property type="nucleotide sequence ID" value="NZ_RQVS01000014.1"/>
</dbReference>
<dbReference type="OrthoDB" id="9797391at2"/>